<dbReference type="AlphaFoldDB" id="X1EN41"/>
<sequence length="85" mass="9579">MITGDQYRKRIAKLKPNIYMGGKIVDRLDPKLAGGINVMAATYDLAFDPEFKDVGVATSHLTGEKINRFTHIHQSIEDLFAKQKM</sequence>
<reference evidence="2" key="1">
    <citation type="journal article" date="2014" name="Front. Microbiol.">
        <title>High frequency of phylogenetically diverse reductive dehalogenase-homologous genes in deep subseafloor sedimentary metagenomes.</title>
        <authorList>
            <person name="Kawai M."/>
            <person name="Futagami T."/>
            <person name="Toyoda A."/>
            <person name="Takaki Y."/>
            <person name="Nishi S."/>
            <person name="Hori S."/>
            <person name="Arai W."/>
            <person name="Tsubouchi T."/>
            <person name="Morono Y."/>
            <person name="Uchiyama I."/>
            <person name="Ito T."/>
            <person name="Fujiyama A."/>
            <person name="Inagaki F."/>
            <person name="Takami H."/>
        </authorList>
    </citation>
    <scope>NUCLEOTIDE SEQUENCE</scope>
    <source>
        <strain evidence="2">Expedition CK06-06</strain>
    </source>
</reference>
<feature type="domain" description="HpaB/PvcC/4-BUDH N-terminal" evidence="1">
    <location>
        <begin position="3"/>
        <end position="85"/>
    </location>
</feature>
<evidence type="ECO:0000313" key="2">
    <source>
        <dbReference type="EMBL" id="GAH18514.1"/>
    </source>
</evidence>
<dbReference type="EMBL" id="BARU01004062">
    <property type="protein sequence ID" value="GAH18514.1"/>
    <property type="molecule type" value="Genomic_DNA"/>
</dbReference>
<dbReference type="InterPro" id="IPR024674">
    <property type="entry name" value="HpaB/PvcC/4-BUDH_N"/>
</dbReference>
<comment type="caution">
    <text evidence="2">The sequence shown here is derived from an EMBL/GenBank/DDBJ whole genome shotgun (WGS) entry which is preliminary data.</text>
</comment>
<dbReference type="SUPFAM" id="SSF56645">
    <property type="entry name" value="Acyl-CoA dehydrogenase NM domain-like"/>
    <property type="match status" value="1"/>
</dbReference>
<protein>
    <recommendedName>
        <fullName evidence="1">HpaB/PvcC/4-BUDH N-terminal domain-containing protein</fullName>
    </recommendedName>
</protein>
<evidence type="ECO:0000259" key="1">
    <source>
        <dbReference type="Pfam" id="PF11794"/>
    </source>
</evidence>
<dbReference type="PANTHER" id="PTHR36117:SF3">
    <property type="entry name" value="4-HYDROXYPHENYLACETATE 3-MONOOXYGENASE-RELATED"/>
    <property type="match status" value="1"/>
</dbReference>
<dbReference type="InterPro" id="IPR004925">
    <property type="entry name" value="HpaB/PvcC/4-BUDH"/>
</dbReference>
<dbReference type="GO" id="GO:0016627">
    <property type="term" value="F:oxidoreductase activity, acting on the CH-CH group of donors"/>
    <property type="evidence" value="ECO:0007669"/>
    <property type="project" value="InterPro"/>
</dbReference>
<dbReference type="InterPro" id="IPR009100">
    <property type="entry name" value="AcylCoA_DH/oxidase_NM_dom_sf"/>
</dbReference>
<proteinExistence type="predicted"/>
<dbReference type="PANTHER" id="PTHR36117">
    <property type="entry name" value="4-HYDROXYPHENYLACETATE 3-MONOOXYGENASE-RELATED"/>
    <property type="match status" value="1"/>
</dbReference>
<dbReference type="Gene3D" id="1.10.3140.10">
    <property type="entry name" value="4-hydroxybutyryl-coa dehydratase, domain 1"/>
    <property type="match status" value="1"/>
</dbReference>
<name>X1EN41_9ZZZZ</name>
<feature type="non-terminal residue" evidence="2">
    <location>
        <position position="85"/>
    </location>
</feature>
<accession>X1EN41</accession>
<organism evidence="2">
    <name type="scientific">marine sediment metagenome</name>
    <dbReference type="NCBI Taxonomy" id="412755"/>
    <lineage>
        <taxon>unclassified sequences</taxon>
        <taxon>metagenomes</taxon>
        <taxon>ecological metagenomes</taxon>
    </lineage>
</organism>
<gene>
    <name evidence="2" type="ORF">S03H2_08373</name>
</gene>
<dbReference type="Pfam" id="PF11794">
    <property type="entry name" value="HpaB_N"/>
    <property type="match status" value="1"/>
</dbReference>